<dbReference type="InterPro" id="IPR036625">
    <property type="entry name" value="E3-bd_dom_sf"/>
</dbReference>
<reference evidence="5 6" key="1">
    <citation type="submission" date="2024-02" db="EMBL/GenBank/DDBJ databases">
        <authorList>
            <person name="Saticioglu I.B."/>
        </authorList>
    </citation>
    <scope>NUCLEOTIDE SEQUENCE [LARGE SCALE GENOMIC DNA]</scope>
    <source>
        <strain evidence="5 6">Mu-43</strain>
    </source>
</reference>
<dbReference type="InterPro" id="IPR042261">
    <property type="entry name" value="Lsr2-like_dimerization"/>
</dbReference>
<dbReference type="InterPro" id="IPR024412">
    <property type="entry name" value="Lsr2_dim_dom"/>
</dbReference>
<dbReference type="Gene3D" id="3.30.60.230">
    <property type="entry name" value="Lsr2, dimerization domain"/>
    <property type="match status" value="1"/>
</dbReference>
<keyword evidence="6" id="KW-1185">Reference proteome</keyword>
<name>A0ABU8LLU4_9MICO</name>
<evidence type="ECO:0000256" key="1">
    <source>
        <dbReference type="ARBA" id="ARBA00023125"/>
    </source>
</evidence>
<gene>
    <name evidence="5" type="ORF">WDU93_06145</name>
</gene>
<organism evidence="5 6">
    <name type="scientific">Microbacterium istanbulense</name>
    <dbReference type="NCBI Taxonomy" id="3122049"/>
    <lineage>
        <taxon>Bacteria</taxon>
        <taxon>Bacillati</taxon>
        <taxon>Actinomycetota</taxon>
        <taxon>Actinomycetes</taxon>
        <taxon>Micrococcales</taxon>
        <taxon>Microbacteriaceae</taxon>
        <taxon>Microbacterium</taxon>
    </lineage>
</organism>
<dbReference type="InterPro" id="IPR055370">
    <property type="entry name" value="Lsr2_DNA-bd"/>
</dbReference>
<comment type="caution">
    <text evidence="5">The sequence shown here is derived from an EMBL/GenBank/DDBJ whole genome shotgun (WGS) entry which is preliminary data.</text>
</comment>
<evidence type="ECO:0000259" key="4">
    <source>
        <dbReference type="Pfam" id="PF23359"/>
    </source>
</evidence>
<feature type="compositionally biased region" description="Polar residues" evidence="2">
    <location>
        <begin position="1"/>
        <end position="12"/>
    </location>
</feature>
<proteinExistence type="predicted"/>
<evidence type="ECO:0000313" key="6">
    <source>
        <dbReference type="Proteomes" id="UP001366085"/>
    </source>
</evidence>
<dbReference type="Gene3D" id="4.10.320.10">
    <property type="entry name" value="E3-binding domain"/>
    <property type="match status" value="1"/>
</dbReference>
<feature type="domain" description="Lsr2 dimerization" evidence="3">
    <location>
        <begin position="11"/>
        <end position="63"/>
    </location>
</feature>
<dbReference type="RefSeq" id="WP_235006243.1">
    <property type="nucleotide sequence ID" value="NZ_JBBDGN010000004.1"/>
</dbReference>
<evidence type="ECO:0000313" key="5">
    <source>
        <dbReference type="EMBL" id="MEJ1091272.1"/>
    </source>
</evidence>
<accession>A0ABU8LLU4</accession>
<evidence type="ECO:0000259" key="3">
    <source>
        <dbReference type="Pfam" id="PF11774"/>
    </source>
</evidence>
<dbReference type="EMBL" id="JBBDGN010000004">
    <property type="protein sequence ID" value="MEJ1091272.1"/>
    <property type="molecule type" value="Genomic_DNA"/>
</dbReference>
<dbReference type="Proteomes" id="UP001366085">
    <property type="component" value="Unassembled WGS sequence"/>
</dbReference>
<feature type="region of interest" description="Disordered" evidence="2">
    <location>
        <begin position="1"/>
        <end position="21"/>
    </location>
</feature>
<sequence>MSRSTHGTQNGVQLVDDLDGAELDGTGESITFGLDGRTYEIDLSTAHADELRQVLTPYLTAARLTGRRPAGRPASSVAQARNLGAIREWARDHGYTVSDRGRVSAAIVAAYDATS</sequence>
<evidence type="ECO:0000256" key="2">
    <source>
        <dbReference type="SAM" id="MobiDB-lite"/>
    </source>
</evidence>
<protein>
    <submittedName>
        <fullName evidence="5">Lsr2 family protein</fullName>
    </submittedName>
</protein>
<keyword evidence="1" id="KW-0238">DNA-binding</keyword>
<dbReference type="Pfam" id="PF11774">
    <property type="entry name" value="Lsr2"/>
    <property type="match status" value="1"/>
</dbReference>
<feature type="domain" description="Lsr2 DNA-binding" evidence="4">
    <location>
        <begin position="82"/>
        <end position="113"/>
    </location>
</feature>
<dbReference type="Pfam" id="PF23359">
    <property type="entry name" value="Lsr2_DNA-bd"/>
    <property type="match status" value="1"/>
</dbReference>